<dbReference type="AlphaFoldDB" id="A0A317T4Q1"/>
<gene>
    <name evidence="2" type="ORF">C7212DRAFT_171470</name>
</gene>
<organism evidence="2 3">
    <name type="scientific">Tuber magnatum</name>
    <name type="common">white Piedmont truffle</name>
    <dbReference type="NCBI Taxonomy" id="42249"/>
    <lineage>
        <taxon>Eukaryota</taxon>
        <taxon>Fungi</taxon>
        <taxon>Dikarya</taxon>
        <taxon>Ascomycota</taxon>
        <taxon>Pezizomycotina</taxon>
        <taxon>Pezizomycetes</taxon>
        <taxon>Pezizales</taxon>
        <taxon>Tuberaceae</taxon>
        <taxon>Tuber</taxon>
    </lineage>
</organism>
<feature type="compositionally biased region" description="Basic and acidic residues" evidence="1">
    <location>
        <begin position="1"/>
        <end position="43"/>
    </location>
</feature>
<dbReference type="OrthoDB" id="10621593at2759"/>
<sequence length="136" mass="14958">MHDSVEVGMREAIKEVEAGTAVRDDDAVSPVVKEDTTAAKSDEAITLSATESEGTMLIAKVEEPLKKKGRKRVLEDLSSTPQESPSLVAQPQPVPPSRSISPEPKLWKSKNDDPKPGRKKKKRRKRDEIDDLFAGL</sequence>
<feature type="region of interest" description="Disordered" evidence="1">
    <location>
        <begin position="1"/>
        <end position="47"/>
    </location>
</feature>
<evidence type="ECO:0000256" key="1">
    <source>
        <dbReference type="SAM" id="MobiDB-lite"/>
    </source>
</evidence>
<accession>A0A317T4Q1</accession>
<evidence type="ECO:0000313" key="2">
    <source>
        <dbReference type="EMBL" id="PWW80431.1"/>
    </source>
</evidence>
<dbReference type="STRING" id="42249.A0A317T4Q1"/>
<keyword evidence="3" id="KW-1185">Reference proteome</keyword>
<evidence type="ECO:0000313" key="3">
    <source>
        <dbReference type="Proteomes" id="UP000246991"/>
    </source>
</evidence>
<name>A0A317T4Q1_9PEZI</name>
<protein>
    <submittedName>
        <fullName evidence="2">Uncharacterized protein</fullName>
    </submittedName>
</protein>
<feature type="compositionally biased region" description="Basic and acidic residues" evidence="1">
    <location>
        <begin position="105"/>
        <end position="116"/>
    </location>
</feature>
<reference evidence="2 3" key="1">
    <citation type="submission" date="2018-03" db="EMBL/GenBank/DDBJ databases">
        <title>Genomes of Pezizomycetes fungi and the evolution of truffles.</title>
        <authorList>
            <person name="Murat C."/>
            <person name="Payen T."/>
            <person name="Noel B."/>
            <person name="Kuo A."/>
            <person name="Martin F.M."/>
        </authorList>
    </citation>
    <scope>NUCLEOTIDE SEQUENCE [LARGE SCALE GENOMIC DNA]</scope>
    <source>
        <strain evidence="2">091103-1</strain>
    </source>
</reference>
<feature type="region of interest" description="Disordered" evidence="1">
    <location>
        <begin position="60"/>
        <end position="136"/>
    </location>
</feature>
<feature type="compositionally biased region" description="Polar residues" evidence="1">
    <location>
        <begin position="77"/>
        <end position="89"/>
    </location>
</feature>
<dbReference type="EMBL" id="PYWC01000003">
    <property type="protein sequence ID" value="PWW80431.1"/>
    <property type="molecule type" value="Genomic_DNA"/>
</dbReference>
<proteinExistence type="predicted"/>
<comment type="caution">
    <text evidence="2">The sequence shown here is derived from an EMBL/GenBank/DDBJ whole genome shotgun (WGS) entry which is preliminary data.</text>
</comment>
<dbReference type="Proteomes" id="UP000246991">
    <property type="component" value="Unassembled WGS sequence"/>
</dbReference>